<name>A0AAF0V3W0_SOLVR</name>
<keyword evidence="3" id="KW-1185">Reference proteome</keyword>
<organism evidence="2 3">
    <name type="scientific">Solanum verrucosum</name>
    <dbReference type="NCBI Taxonomy" id="315347"/>
    <lineage>
        <taxon>Eukaryota</taxon>
        <taxon>Viridiplantae</taxon>
        <taxon>Streptophyta</taxon>
        <taxon>Embryophyta</taxon>
        <taxon>Tracheophyta</taxon>
        <taxon>Spermatophyta</taxon>
        <taxon>Magnoliopsida</taxon>
        <taxon>eudicotyledons</taxon>
        <taxon>Gunneridae</taxon>
        <taxon>Pentapetalae</taxon>
        <taxon>asterids</taxon>
        <taxon>lamiids</taxon>
        <taxon>Solanales</taxon>
        <taxon>Solanaceae</taxon>
        <taxon>Solanoideae</taxon>
        <taxon>Solaneae</taxon>
        <taxon>Solanum</taxon>
    </lineage>
</organism>
<evidence type="ECO:0000313" key="3">
    <source>
        <dbReference type="Proteomes" id="UP001234989"/>
    </source>
</evidence>
<evidence type="ECO:0000259" key="1">
    <source>
        <dbReference type="Pfam" id="PF03732"/>
    </source>
</evidence>
<feature type="domain" description="Retrotransposon gag" evidence="1">
    <location>
        <begin position="77"/>
        <end position="172"/>
    </location>
</feature>
<reference evidence="2" key="1">
    <citation type="submission" date="2023-08" db="EMBL/GenBank/DDBJ databases">
        <title>A de novo genome assembly of Solanum verrucosum Schlechtendal, a Mexican diploid species geographically isolated from the other diploid A-genome species in potato relatives.</title>
        <authorList>
            <person name="Hosaka K."/>
        </authorList>
    </citation>
    <scope>NUCLEOTIDE SEQUENCE</scope>
    <source>
        <tissue evidence="2">Young leaves</tissue>
    </source>
</reference>
<accession>A0AAF0V3W0</accession>
<dbReference type="Pfam" id="PF03732">
    <property type="entry name" value="Retrotrans_gag"/>
    <property type="match status" value="1"/>
</dbReference>
<dbReference type="Proteomes" id="UP001234989">
    <property type="component" value="Chromosome 12"/>
</dbReference>
<gene>
    <name evidence="2" type="ORF">MTR67_051430</name>
</gene>
<dbReference type="EMBL" id="CP133623">
    <property type="protein sequence ID" value="WMV58045.1"/>
    <property type="molecule type" value="Genomic_DNA"/>
</dbReference>
<dbReference type="InterPro" id="IPR005162">
    <property type="entry name" value="Retrotrans_gag_dom"/>
</dbReference>
<sequence length="265" mass="30457">MHHPRKPAEFRGYVTITEVIIRKIIPPRRSYPRNVNAKNANATPLVPDQKVLNAEFWNAIQFLAQSVTNQNNQQVELASYQLKDVAHIWYTEWKENRGTDATPITWECFSETFLDRFFPRVLREEKAHEFINLRQGSMTDQEYGLKFTQLSMYAPYMVADSRAQMNKFINWVVEIACRNYRIYSSTFINYRIYQKNRASGSKSQGTVSGTKTCPTCPSVVRTIRASVLQEGKDALGVVSLVTGSNIVVLSRFKEVTMVDLSPQLQ</sequence>
<protein>
    <recommendedName>
        <fullName evidence="1">Retrotransposon gag domain-containing protein</fullName>
    </recommendedName>
</protein>
<proteinExistence type="predicted"/>
<dbReference type="AlphaFoldDB" id="A0AAF0V3W0"/>
<evidence type="ECO:0000313" key="2">
    <source>
        <dbReference type="EMBL" id="WMV58045.1"/>
    </source>
</evidence>